<dbReference type="InterPro" id="IPR006311">
    <property type="entry name" value="TAT_signal"/>
</dbReference>
<comment type="caution">
    <text evidence="4">The sequence shown here is derived from an EMBL/GenBank/DDBJ whole genome shotgun (WGS) entry which is preliminary data.</text>
</comment>
<dbReference type="Pfam" id="PF09423">
    <property type="entry name" value="PhoD"/>
    <property type="match status" value="1"/>
</dbReference>
<evidence type="ECO:0000256" key="1">
    <source>
        <dbReference type="SAM" id="SignalP"/>
    </source>
</evidence>
<dbReference type="InterPro" id="IPR018946">
    <property type="entry name" value="PhoD-like_MPP"/>
</dbReference>
<keyword evidence="4" id="KW-0378">Hydrolase</keyword>
<name>A0A7W8UDM1_9HYPH</name>
<sequence>MPNTLKSVTRRTLLQGVGATGLVAASGLAMPSYARAANAPQFTHGVQSGDVDASSGMIWTRVDRPSRIQMEISTVESFKGAVRLAPMDALPESDFTMKRLIENLPSDQDMFYRFVAADLQDINVVSEPIVGRFRTGPSSRRSVRFAWSGDTAGQGFGIDEKGMYTYGTMARHQPDFFIHSGDTIYADGPLKDSVDLSDGAKWINKVVIDEKRKVAETLAEYRGQWKYNMMDEHVRALSAVCPTFFQWDDHEVVNNWSSSKNLMNDDRYTEKSVFLLSARAARAFHEMTPIRYTPAEPGRVYRKIAYGPMLDVFFIDLRSYRGPNGESKETVIDDRSRIIGAEQVAWLKRELANSRATWKVLACDMPLGVMVWDNFKELKGAEAVANGDNGKASGRELEIADLLRYIKNAGITNTVWLTADVHYTAAHYYNPDKAQFQDFAPFWEFVSGPLHAGSYGPNDMDMTFGPEVKFVSAPTKEQGQNLPPSAGLQFFGLVDIDGATEQLTVRLMNRDDQELWKITLDPARAA</sequence>
<dbReference type="InterPro" id="IPR038607">
    <property type="entry name" value="PhoD-like_sf"/>
</dbReference>
<dbReference type="InterPro" id="IPR032093">
    <property type="entry name" value="PhoD_N"/>
</dbReference>
<dbReference type="AlphaFoldDB" id="A0A7W8UDM1"/>
<evidence type="ECO:0000313" key="4">
    <source>
        <dbReference type="EMBL" id="MBB5536814.1"/>
    </source>
</evidence>
<dbReference type="RefSeq" id="WP_018328408.1">
    <property type="nucleotide sequence ID" value="NZ_JACHBK010000007.1"/>
</dbReference>
<evidence type="ECO:0000259" key="3">
    <source>
        <dbReference type="Pfam" id="PF16655"/>
    </source>
</evidence>
<protein>
    <submittedName>
        <fullName evidence="4">Alkaline phosphatase D</fullName>
        <ecNumber evidence="4">3.1.3.1</ecNumber>
    </submittedName>
</protein>
<dbReference type="InterPro" id="IPR052900">
    <property type="entry name" value="Phospholipid_Metab_Enz"/>
</dbReference>
<reference evidence="4 5" key="1">
    <citation type="submission" date="2020-08" db="EMBL/GenBank/DDBJ databases">
        <title>Genomic Encyclopedia of Type Strains, Phase IV (KMG-V): Genome sequencing to study the core and pangenomes of soil and plant-associated prokaryotes.</title>
        <authorList>
            <person name="Whitman W."/>
        </authorList>
    </citation>
    <scope>NUCLEOTIDE SEQUENCE [LARGE SCALE GENOMIC DNA]</scope>
    <source>
        <strain evidence="4 5">SEMIA 4084</strain>
    </source>
</reference>
<dbReference type="PANTHER" id="PTHR43606">
    <property type="entry name" value="PHOSPHATASE, PUTATIVE (AFU_ORTHOLOGUE AFUA_6G08710)-RELATED"/>
    <property type="match status" value="1"/>
</dbReference>
<dbReference type="PROSITE" id="PS51318">
    <property type="entry name" value="TAT"/>
    <property type="match status" value="1"/>
</dbReference>
<dbReference type="Proteomes" id="UP000585507">
    <property type="component" value="Unassembled WGS sequence"/>
</dbReference>
<dbReference type="EMBL" id="JACHBK010000007">
    <property type="protein sequence ID" value="MBB5536814.1"/>
    <property type="molecule type" value="Genomic_DNA"/>
</dbReference>
<feature type="signal peptide" evidence="1">
    <location>
        <begin position="1"/>
        <end position="36"/>
    </location>
</feature>
<dbReference type="Gene3D" id="3.60.21.70">
    <property type="entry name" value="PhoD-like phosphatase"/>
    <property type="match status" value="1"/>
</dbReference>
<evidence type="ECO:0000259" key="2">
    <source>
        <dbReference type="Pfam" id="PF09423"/>
    </source>
</evidence>
<dbReference type="PANTHER" id="PTHR43606:SF1">
    <property type="entry name" value="PHOD-LIKE PHOSPHATASE METALLOPHOSPHATASE DOMAIN-CONTAINING PROTEIN"/>
    <property type="match status" value="1"/>
</dbReference>
<dbReference type="SUPFAM" id="SSF56300">
    <property type="entry name" value="Metallo-dependent phosphatases"/>
    <property type="match status" value="1"/>
</dbReference>
<dbReference type="GO" id="GO:0004035">
    <property type="term" value="F:alkaline phosphatase activity"/>
    <property type="evidence" value="ECO:0007669"/>
    <property type="project" value="UniProtKB-EC"/>
</dbReference>
<feature type="chain" id="PRO_5031464705" evidence="1">
    <location>
        <begin position="37"/>
        <end position="526"/>
    </location>
</feature>
<dbReference type="InterPro" id="IPR029052">
    <property type="entry name" value="Metallo-depent_PP-like"/>
</dbReference>
<accession>A0A7W8UDM1</accession>
<evidence type="ECO:0000313" key="5">
    <source>
        <dbReference type="Proteomes" id="UP000585507"/>
    </source>
</evidence>
<keyword evidence="1" id="KW-0732">Signal</keyword>
<keyword evidence="5" id="KW-1185">Reference proteome</keyword>
<dbReference type="Pfam" id="PF16655">
    <property type="entry name" value="PhoD_N"/>
    <property type="match status" value="1"/>
</dbReference>
<dbReference type="EC" id="3.1.3.1" evidence="4"/>
<feature type="domain" description="PhoD-like phosphatase metallophosphatase" evidence="2">
    <location>
        <begin position="145"/>
        <end position="507"/>
    </location>
</feature>
<organism evidence="4 5">
    <name type="scientific">Rhizobium giardinii</name>
    <dbReference type="NCBI Taxonomy" id="56731"/>
    <lineage>
        <taxon>Bacteria</taxon>
        <taxon>Pseudomonadati</taxon>
        <taxon>Pseudomonadota</taxon>
        <taxon>Alphaproteobacteria</taxon>
        <taxon>Hyphomicrobiales</taxon>
        <taxon>Rhizobiaceae</taxon>
        <taxon>Rhizobium/Agrobacterium group</taxon>
        <taxon>Rhizobium</taxon>
    </lineage>
</organism>
<feature type="domain" description="Phospholipase D N-terminal" evidence="3">
    <location>
        <begin position="44"/>
        <end position="135"/>
    </location>
</feature>
<proteinExistence type="predicted"/>
<gene>
    <name evidence="4" type="ORF">GGD55_003525</name>
</gene>
<dbReference type="Gene3D" id="2.60.40.380">
    <property type="entry name" value="Purple acid phosphatase-like, N-terminal"/>
    <property type="match status" value="1"/>
</dbReference>